<reference evidence="6 7" key="1">
    <citation type="submission" date="2018-09" db="EMBL/GenBank/DDBJ databases">
        <title>Micromonospora sp. nov. MS1-9, isolated from a root of Musa sp.</title>
        <authorList>
            <person name="Kuncharoen N."/>
            <person name="Kudo T."/>
            <person name="Ohkuma M."/>
            <person name="Yuki M."/>
            <person name="Tanasupawat S."/>
        </authorList>
    </citation>
    <scope>NUCLEOTIDE SEQUENCE [LARGE SCALE GENOMIC DNA]</scope>
    <source>
        <strain evidence="6 7">MS1-9</strain>
    </source>
</reference>
<organism evidence="6 7">
    <name type="scientific">Micromonospora musae</name>
    <dbReference type="NCBI Taxonomy" id="1894970"/>
    <lineage>
        <taxon>Bacteria</taxon>
        <taxon>Bacillati</taxon>
        <taxon>Actinomycetota</taxon>
        <taxon>Actinomycetes</taxon>
        <taxon>Micromonosporales</taxon>
        <taxon>Micromonosporaceae</taxon>
        <taxon>Micromonospora</taxon>
    </lineage>
</organism>
<dbReference type="Pfam" id="PF00440">
    <property type="entry name" value="TetR_N"/>
    <property type="match status" value="1"/>
</dbReference>
<dbReference type="InterPro" id="IPR011075">
    <property type="entry name" value="TetR_C"/>
</dbReference>
<protein>
    <submittedName>
        <fullName evidence="6">TetR/AcrR family transcriptional regulator</fullName>
    </submittedName>
</protein>
<evidence type="ECO:0000256" key="2">
    <source>
        <dbReference type="ARBA" id="ARBA00023125"/>
    </source>
</evidence>
<dbReference type="Gene3D" id="1.10.357.10">
    <property type="entry name" value="Tetracycline Repressor, domain 2"/>
    <property type="match status" value="1"/>
</dbReference>
<dbReference type="PROSITE" id="PS50977">
    <property type="entry name" value="HTH_TETR_2"/>
    <property type="match status" value="1"/>
</dbReference>
<name>A0A3A9YJC5_9ACTN</name>
<dbReference type="Pfam" id="PF16925">
    <property type="entry name" value="TetR_C_13"/>
    <property type="match status" value="1"/>
</dbReference>
<dbReference type="InterPro" id="IPR001647">
    <property type="entry name" value="HTH_TetR"/>
</dbReference>
<dbReference type="Proteomes" id="UP000275865">
    <property type="component" value="Unassembled WGS sequence"/>
</dbReference>
<proteinExistence type="predicted"/>
<evidence type="ECO:0000256" key="1">
    <source>
        <dbReference type="ARBA" id="ARBA00023015"/>
    </source>
</evidence>
<feature type="DNA-binding region" description="H-T-H motif" evidence="4">
    <location>
        <begin position="29"/>
        <end position="48"/>
    </location>
</feature>
<dbReference type="InterPro" id="IPR036271">
    <property type="entry name" value="Tet_transcr_reg_TetR-rel_C_sf"/>
</dbReference>
<dbReference type="EMBL" id="RAZT01000005">
    <property type="protein sequence ID" value="RKN32997.1"/>
    <property type="molecule type" value="Genomic_DNA"/>
</dbReference>
<gene>
    <name evidence="6" type="ORF">D7044_12350</name>
</gene>
<dbReference type="SUPFAM" id="SSF46689">
    <property type="entry name" value="Homeodomain-like"/>
    <property type="match status" value="1"/>
</dbReference>
<dbReference type="PANTHER" id="PTHR47506">
    <property type="entry name" value="TRANSCRIPTIONAL REGULATORY PROTEIN"/>
    <property type="match status" value="1"/>
</dbReference>
<keyword evidence="2 4" id="KW-0238">DNA-binding</keyword>
<evidence type="ECO:0000313" key="7">
    <source>
        <dbReference type="Proteomes" id="UP000275865"/>
    </source>
</evidence>
<evidence type="ECO:0000313" key="6">
    <source>
        <dbReference type="EMBL" id="RKN32997.1"/>
    </source>
</evidence>
<keyword evidence="1" id="KW-0805">Transcription regulation</keyword>
<dbReference type="PANTHER" id="PTHR47506:SF1">
    <property type="entry name" value="HTH-TYPE TRANSCRIPTIONAL REGULATOR YJDC"/>
    <property type="match status" value="1"/>
</dbReference>
<dbReference type="RefSeq" id="WP_120688896.1">
    <property type="nucleotide sequence ID" value="NZ_RAZT01000005.1"/>
</dbReference>
<dbReference type="GO" id="GO:0003677">
    <property type="term" value="F:DNA binding"/>
    <property type="evidence" value="ECO:0007669"/>
    <property type="project" value="UniProtKB-UniRule"/>
</dbReference>
<dbReference type="PRINTS" id="PR00455">
    <property type="entry name" value="HTHTETR"/>
</dbReference>
<accession>A0A3A9YJC5</accession>
<dbReference type="AlphaFoldDB" id="A0A3A9YJC5"/>
<dbReference type="Gene3D" id="1.10.10.60">
    <property type="entry name" value="Homeodomain-like"/>
    <property type="match status" value="1"/>
</dbReference>
<dbReference type="InterPro" id="IPR009057">
    <property type="entry name" value="Homeodomain-like_sf"/>
</dbReference>
<dbReference type="SUPFAM" id="SSF48498">
    <property type="entry name" value="Tetracyclin repressor-like, C-terminal domain"/>
    <property type="match status" value="1"/>
</dbReference>
<sequence length="193" mass="20470">MGRAREFDTDAALDAAMRTFWERGYEGTSLTDLTEATGVGRQSLYLAFGDKQKLYLAALDRYREHFYLPLVEAVSGSVDVRVALREAILPLLDGSCADDPRGCLLVAAAAERAGEDAAVRSRVTAAFAGLEAALLEAAQRGRAAGLVADTVDLTGWAALTVATIQGLRVMEAGGADRSTLIRALDTALAMLHP</sequence>
<evidence type="ECO:0000256" key="4">
    <source>
        <dbReference type="PROSITE-ProRule" id="PRU00335"/>
    </source>
</evidence>
<evidence type="ECO:0000256" key="3">
    <source>
        <dbReference type="ARBA" id="ARBA00023163"/>
    </source>
</evidence>
<keyword evidence="3" id="KW-0804">Transcription</keyword>
<feature type="domain" description="HTH tetR-type" evidence="5">
    <location>
        <begin position="6"/>
        <end position="66"/>
    </location>
</feature>
<evidence type="ECO:0000259" key="5">
    <source>
        <dbReference type="PROSITE" id="PS50977"/>
    </source>
</evidence>
<comment type="caution">
    <text evidence="6">The sequence shown here is derived from an EMBL/GenBank/DDBJ whole genome shotgun (WGS) entry which is preliminary data.</text>
</comment>